<reference evidence="6" key="1">
    <citation type="submission" date="2013-11" db="EMBL/GenBank/DDBJ databases">
        <authorList>
            <person name="Hoang H.T."/>
            <person name="Killian M.L."/>
            <person name="Madson D.M."/>
            <person name="Arruda P.H.E."/>
            <person name="Sun D."/>
            <person name="Schwartz K.J."/>
            <person name="Yoon K."/>
        </authorList>
    </citation>
    <scope>NUCLEOTIDE SEQUENCE [LARGE SCALE GENOMIC DNA]</scope>
    <source>
        <strain evidence="6">CDK2</strain>
    </source>
</reference>
<protein>
    <recommendedName>
        <fullName evidence="3">DNA polymerase sliding clamp</fullName>
    </recommendedName>
    <alternativeName>
        <fullName evidence="3">Proliferating cell nuclear antigen homolog</fullName>
        <shortName evidence="3">PCNA</shortName>
    </alternativeName>
</protein>
<name>A0A0P7H941_9EURY</name>
<keyword evidence="2 3" id="KW-0238">DNA-binding</keyword>
<dbReference type="NCBIfam" id="NF002222">
    <property type="entry name" value="PRK01115.1-5"/>
    <property type="match status" value="1"/>
</dbReference>
<dbReference type="RefSeq" id="WP_054583138.1">
    <property type="nucleotide sequence ID" value="NZ_LGUC01000001.1"/>
</dbReference>
<dbReference type="HAMAP" id="MF_00317">
    <property type="entry name" value="DNApol_clamp_arch"/>
    <property type="match status" value="1"/>
</dbReference>
<keyword evidence="1 3" id="KW-0235">DNA replication</keyword>
<comment type="subunit">
    <text evidence="3">Homotrimer. The subunits circularize to form a toroid; DNA passes through its center. Replication factor C (RFC) is required to load the toroid on the DNA.</text>
</comment>
<evidence type="ECO:0000313" key="6">
    <source>
        <dbReference type="Proteomes" id="UP000050535"/>
    </source>
</evidence>
<comment type="caution">
    <text evidence="5">The sequence shown here is derived from an EMBL/GenBank/DDBJ whole genome shotgun (WGS) entry which is preliminary data.</text>
</comment>
<dbReference type="GO" id="GO:0003677">
    <property type="term" value="F:DNA binding"/>
    <property type="evidence" value="ECO:0007669"/>
    <property type="project" value="UniProtKB-UniRule"/>
</dbReference>
<dbReference type="Pfam" id="PF00705">
    <property type="entry name" value="PCNA_N"/>
    <property type="match status" value="1"/>
</dbReference>
<dbReference type="InterPro" id="IPR046938">
    <property type="entry name" value="DNA_clamp_sf"/>
</dbReference>
<evidence type="ECO:0000259" key="4">
    <source>
        <dbReference type="Pfam" id="PF00705"/>
    </source>
</evidence>
<comment type="similarity">
    <text evidence="3">Belongs to the PCNA family.</text>
</comment>
<organism evidence="5 6">
    <name type="scientific">Halolamina pelagica</name>
    <dbReference type="NCBI Taxonomy" id="699431"/>
    <lineage>
        <taxon>Archaea</taxon>
        <taxon>Methanobacteriati</taxon>
        <taxon>Methanobacteriota</taxon>
        <taxon>Stenosarchaea group</taxon>
        <taxon>Halobacteria</taxon>
        <taxon>Halobacteriales</taxon>
        <taxon>Haloferacaceae</taxon>
    </lineage>
</organism>
<evidence type="ECO:0000256" key="1">
    <source>
        <dbReference type="ARBA" id="ARBA00022705"/>
    </source>
</evidence>
<dbReference type="PANTHER" id="PTHR11352:SF0">
    <property type="entry name" value="PROLIFERATING CELL NUCLEAR ANTIGEN"/>
    <property type="match status" value="1"/>
</dbReference>
<proteinExistence type="inferred from homology"/>
<dbReference type="InterPro" id="IPR000730">
    <property type="entry name" value="Pr_cel_nuc_antig"/>
</dbReference>
<evidence type="ECO:0000256" key="2">
    <source>
        <dbReference type="ARBA" id="ARBA00023125"/>
    </source>
</evidence>
<dbReference type="EMBL" id="LGUC01000001">
    <property type="protein sequence ID" value="KPN30021.1"/>
    <property type="molecule type" value="Genomic_DNA"/>
</dbReference>
<evidence type="ECO:0000256" key="3">
    <source>
        <dbReference type="HAMAP-Rule" id="MF_00317"/>
    </source>
</evidence>
<dbReference type="STRING" id="699431.SY89_00743"/>
<evidence type="ECO:0000313" key="5">
    <source>
        <dbReference type="EMBL" id="KPN30021.1"/>
    </source>
</evidence>
<dbReference type="InterPro" id="IPR022648">
    <property type="entry name" value="Pr_cel_nuc_antig_N"/>
</dbReference>
<dbReference type="CDD" id="cd00577">
    <property type="entry name" value="PCNA"/>
    <property type="match status" value="1"/>
</dbReference>
<gene>
    <name evidence="3" type="primary">pcn</name>
    <name evidence="5" type="ORF">SY89_00743</name>
</gene>
<dbReference type="GO" id="GO:0006272">
    <property type="term" value="P:leading strand elongation"/>
    <property type="evidence" value="ECO:0007669"/>
    <property type="project" value="TreeGrafter"/>
</dbReference>
<keyword evidence="6" id="KW-1185">Reference proteome</keyword>
<dbReference type="PANTHER" id="PTHR11352">
    <property type="entry name" value="PROLIFERATING CELL NUCLEAR ANTIGEN"/>
    <property type="match status" value="1"/>
</dbReference>
<dbReference type="SUPFAM" id="SSF55979">
    <property type="entry name" value="DNA clamp"/>
    <property type="match status" value="1"/>
</dbReference>
<dbReference type="Gene3D" id="3.70.10.10">
    <property type="match status" value="1"/>
</dbReference>
<comment type="function">
    <text evidence="3">Sliding clamp subunit that acts as a moving platform for DNA processing. Responsible for tethering the catalytic subunit of DNA polymerase and other proteins to DNA during high-speed replication.</text>
</comment>
<dbReference type="AlphaFoldDB" id="A0A0P7H941"/>
<sequence length="264" mass="27483">MSEAVSPTVSLPQDPAVDATIDADRLDDSLAVLGALVDECRLELAADGLHVRAVDPASVAAVSLDLPADAFEQYAANGETVGVDVSRLGEVVGLADPGDSVRLVLDAERRRLHVLVGELAYTLGLIDPEAIREPLDPAEMEYDCPAELAIAGSDVSRIVDAAEMVSTHLTLGVDADPAAFYAEASGDTDDVALAFDGDDLAALSPAAVESLFSLDYLREMARPIPADSEVTIALGTEQPVTLGFDLADGPGEATFLLSPRRSVA</sequence>
<accession>A0A0P7H941</accession>
<dbReference type="Proteomes" id="UP000050535">
    <property type="component" value="Unassembled WGS sequence"/>
</dbReference>
<dbReference type="GO" id="GO:0030337">
    <property type="term" value="F:DNA polymerase processivity factor activity"/>
    <property type="evidence" value="ECO:0007669"/>
    <property type="project" value="UniProtKB-UniRule"/>
</dbReference>
<dbReference type="GO" id="GO:0006275">
    <property type="term" value="P:regulation of DNA replication"/>
    <property type="evidence" value="ECO:0007669"/>
    <property type="project" value="UniProtKB-UniRule"/>
</dbReference>
<dbReference type="OrthoDB" id="14749at2157"/>
<feature type="domain" description="Proliferating cell nuclear antigen PCNA N-terminal" evidence="4">
    <location>
        <begin position="33"/>
        <end position="110"/>
    </location>
</feature>